<accession>A0AAU9CTR4</accession>
<sequence>MTLVTATHIKTDRAHRRKIWQLEHRFHCSVAGTCMTLDELIQLCHKARMTVPADFSDYQLHCAFVTAISQPGPLAKLTQKHLDRKYANELKRFRQAKDVQALAEMWQAAFAAGEIPGAFWAGITHPCADEALMFRLFGDVHMLSHLQGASLRIDMERFNRYRHLVPRLQRELHKTRSDAQRRLQAKEKELMELRHQLRDLAALSHRLQATEQRLRNVETGEAHARLQKRLDEALADCHRLAARWPGDRGRLLTRGSHRSGRAPLRHPAPRTMASLRNGQFREPRAVGGVGIVCTAAQNGPSSSVPGCGGTTICTSAV</sequence>
<dbReference type="EMBL" id="AP024714">
    <property type="protein sequence ID" value="BCX81307.1"/>
    <property type="molecule type" value="Genomic_DNA"/>
</dbReference>
<dbReference type="KEGG" id="mcau:MIT9_P0885"/>
<evidence type="ECO:0000256" key="1">
    <source>
        <dbReference type="SAM" id="Coils"/>
    </source>
</evidence>
<evidence type="ECO:0000313" key="2">
    <source>
        <dbReference type="EMBL" id="BCX81307.1"/>
    </source>
</evidence>
<protein>
    <submittedName>
        <fullName evidence="2">Uncharacterized protein</fullName>
    </submittedName>
</protein>
<evidence type="ECO:0000313" key="3">
    <source>
        <dbReference type="Proteomes" id="UP001321825"/>
    </source>
</evidence>
<dbReference type="AlphaFoldDB" id="A0AAU9CTR4"/>
<organism evidence="2 3">
    <name type="scientific">Methylomarinovum caldicuralii</name>
    <dbReference type="NCBI Taxonomy" id="438856"/>
    <lineage>
        <taxon>Bacteria</taxon>
        <taxon>Pseudomonadati</taxon>
        <taxon>Pseudomonadota</taxon>
        <taxon>Gammaproteobacteria</taxon>
        <taxon>Methylococcales</taxon>
        <taxon>Methylothermaceae</taxon>
        <taxon>Methylomarinovum</taxon>
    </lineage>
</organism>
<keyword evidence="3" id="KW-1185">Reference proteome</keyword>
<name>A0AAU9CTR4_9GAMM</name>
<dbReference type="Proteomes" id="UP001321825">
    <property type="component" value="Chromosome"/>
</dbReference>
<feature type="coiled-coil region" evidence="1">
    <location>
        <begin position="169"/>
        <end position="243"/>
    </location>
</feature>
<keyword evidence="1" id="KW-0175">Coiled coil</keyword>
<gene>
    <name evidence="2" type="ORF">MIT9_P0885</name>
</gene>
<reference evidence="3" key="1">
    <citation type="journal article" date="2024" name="Int. J. Syst. Evol. Microbiol.">
        <title>Methylomarinovum tepidoasis sp. nov., a moderately thermophilic methanotroph of the family Methylothermaceae isolated from a deep-sea hydrothermal field.</title>
        <authorList>
            <person name="Hirayama H."/>
            <person name="Takaki Y."/>
            <person name="Abe M."/>
            <person name="Miyazaki M."/>
            <person name="Uematsu K."/>
            <person name="Matsui Y."/>
            <person name="Takai K."/>
        </authorList>
    </citation>
    <scope>NUCLEOTIDE SEQUENCE [LARGE SCALE GENOMIC DNA]</scope>
    <source>
        <strain evidence="3">IT-9</strain>
    </source>
</reference>
<proteinExistence type="predicted"/>